<dbReference type="RefSeq" id="XP_001643785.1">
    <property type="nucleotide sequence ID" value="XM_001643735.1"/>
</dbReference>
<gene>
    <name evidence="3" type="ORF">Kpol_480p14</name>
</gene>
<feature type="compositionally biased region" description="Acidic residues" evidence="2">
    <location>
        <begin position="144"/>
        <end position="155"/>
    </location>
</feature>
<reference evidence="3 4" key="1">
    <citation type="journal article" date="2007" name="Proc. Natl. Acad. Sci. U.S.A.">
        <title>Independent sorting-out of thousands of duplicated gene pairs in two yeast species descended from a whole-genome duplication.</title>
        <authorList>
            <person name="Scannell D.R."/>
            <person name="Frank A.C."/>
            <person name="Conant G.C."/>
            <person name="Byrne K.P."/>
            <person name="Woolfit M."/>
            <person name="Wolfe K.H."/>
        </authorList>
    </citation>
    <scope>NUCLEOTIDE SEQUENCE [LARGE SCALE GENOMIC DNA]</scope>
    <source>
        <strain evidence="4">ATCC 22028 / DSM 70294 / BCRC 21397 / CBS 2163 / NBRC 10782 / NRRL Y-8283 / UCD 57-17</strain>
    </source>
</reference>
<feature type="compositionally biased region" description="Polar residues" evidence="2">
    <location>
        <begin position="246"/>
        <end position="255"/>
    </location>
</feature>
<dbReference type="GO" id="GO:0042149">
    <property type="term" value="P:cellular response to glucose starvation"/>
    <property type="evidence" value="ECO:0007669"/>
    <property type="project" value="EnsemblFungi"/>
</dbReference>
<dbReference type="Proteomes" id="UP000000267">
    <property type="component" value="Unassembled WGS sequence"/>
</dbReference>
<feature type="compositionally biased region" description="Polar residues" evidence="2">
    <location>
        <begin position="198"/>
        <end position="226"/>
    </location>
</feature>
<evidence type="ECO:0000313" key="3">
    <source>
        <dbReference type="EMBL" id="EDO15927.1"/>
    </source>
</evidence>
<evidence type="ECO:0000256" key="2">
    <source>
        <dbReference type="SAM" id="MobiDB-lite"/>
    </source>
</evidence>
<feature type="coiled-coil region" evidence="1">
    <location>
        <begin position="402"/>
        <end position="436"/>
    </location>
</feature>
<dbReference type="GO" id="GO:0032126">
    <property type="term" value="C:eisosome"/>
    <property type="evidence" value="ECO:0007669"/>
    <property type="project" value="EnsemblFungi"/>
</dbReference>
<proteinExistence type="predicted"/>
<feature type="coiled-coil region" evidence="1">
    <location>
        <begin position="481"/>
        <end position="564"/>
    </location>
</feature>
<evidence type="ECO:0000313" key="4">
    <source>
        <dbReference type="Proteomes" id="UP000000267"/>
    </source>
</evidence>
<dbReference type="eggNOG" id="ENOG502RJFX">
    <property type="taxonomic scope" value="Eukaryota"/>
</dbReference>
<dbReference type="KEGG" id="vpo:Kpol_480p14"/>
<protein>
    <submittedName>
        <fullName evidence="3">Uncharacterized protein</fullName>
    </submittedName>
</protein>
<dbReference type="OrthoDB" id="4068250at2759"/>
<dbReference type="InParanoid" id="A7TP76"/>
<evidence type="ECO:0000256" key="1">
    <source>
        <dbReference type="SAM" id="Coils"/>
    </source>
</evidence>
<feature type="compositionally biased region" description="Acidic residues" evidence="2">
    <location>
        <begin position="279"/>
        <end position="305"/>
    </location>
</feature>
<feature type="compositionally biased region" description="Acidic residues" evidence="2">
    <location>
        <begin position="173"/>
        <end position="194"/>
    </location>
</feature>
<feature type="region of interest" description="Disordered" evidence="2">
    <location>
        <begin position="134"/>
        <end position="333"/>
    </location>
</feature>
<feature type="region of interest" description="Disordered" evidence="2">
    <location>
        <begin position="1"/>
        <end position="25"/>
    </location>
</feature>
<keyword evidence="1" id="KW-0175">Coiled coil</keyword>
<sequence length="699" mass="79724">MFKKREGIVIDDTETDGNRSRSHSMLKKVVSRDHNVEYVSPFRDPSNVQAANYAKAKKMERFPTVSASSHFSRMSPNELGYKNISKSTKRAKDISFPSFLIANERRQGGIITDLELKEANLKYLRNSQILLNENGTSTQTKESSDEESSGDETSTDDATSTEASSTSTITTEGSEEETSNEQESTEIVSEEEVATIENVSSAGSVDQETIENEPTSTSLEADTVNQVIEEDRSQASITKAVEEPESATSTGAQNELETEEGEVNAPIEGSDANTKSENVEEEPEEGEEEEGNEPHEETEDESVQETEEKSLVEPINPDEAPMLHMGPPQPQSSSTGIMAIFKGNSSSNIQPVSKNPMSSPENPEYVIKTKQHGYLSKAVYDKVQYDQSVHQRWLDNLETTEEEKYQNKKTEYEDNLADIQSKIDNIHDLMDELKLKTSQKIEVMEYQLVKNILDMTQTHNDSKNKIFKETELMKLEKLNAKQDFISKQAEIRKEIENLSEEQTGVTDDFNEWNSKLNEITAQLDAKIEDIRAKNQQKLDIEQEMAKLNISKMELEEEIKKNEEIHKNNTELLTDLNVRKNYLPRINEIDNEIAGRLEKLSTIKKETIEENNRLTILTKKLEDERIARENEIRLKNEKLKREQEQKLQKQLAELKAKHNEELLEIQKKYEKKMAQQPKAVELPTDNSLYEYVTEEEVFSL</sequence>
<dbReference type="GO" id="GO:0097446">
    <property type="term" value="P:protein localization to eisosome filament"/>
    <property type="evidence" value="ECO:0007669"/>
    <property type="project" value="EnsemblFungi"/>
</dbReference>
<keyword evidence="4" id="KW-1185">Reference proteome</keyword>
<dbReference type="GeneID" id="5544048"/>
<dbReference type="OMA" id="TEEEIMY"/>
<dbReference type="HOGENOM" id="CLU_018313_0_0_1"/>
<feature type="coiled-coil region" evidence="1">
    <location>
        <begin position="603"/>
        <end position="674"/>
    </location>
</feature>
<dbReference type="AlphaFoldDB" id="A7TP76"/>
<dbReference type="PhylomeDB" id="A7TP76"/>
<dbReference type="FunCoup" id="A7TP76">
    <property type="interactions" value="367"/>
</dbReference>
<organism evidence="4">
    <name type="scientific">Vanderwaltozyma polyspora (strain ATCC 22028 / DSM 70294 / BCRC 21397 / CBS 2163 / NBRC 10782 / NRRL Y-8283 / UCD 57-17)</name>
    <name type="common">Kluyveromyces polysporus</name>
    <dbReference type="NCBI Taxonomy" id="436907"/>
    <lineage>
        <taxon>Eukaryota</taxon>
        <taxon>Fungi</taxon>
        <taxon>Dikarya</taxon>
        <taxon>Ascomycota</taxon>
        <taxon>Saccharomycotina</taxon>
        <taxon>Saccharomycetes</taxon>
        <taxon>Saccharomycetales</taxon>
        <taxon>Saccharomycetaceae</taxon>
        <taxon>Vanderwaltozyma</taxon>
    </lineage>
</organism>
<feature type="compositionally biased region" description="Low complexity" evidence="2">
    <location>
        <begin position="156"/>
        <end position="172"/>
    </location>
</feature>
<dbReference type="EMBL" id="DS480439">
    <property type="protein sequence ID" value="EDO15927.1"/>
    <property type="molecule type" value="Genomic_DNA"/>
</dbReference>
<accession>A7TP76</accession>
<name>A7TP76_VANPO</name>